<dbReference type="EMBL" id="VYKL01000038">
    <property type="protein sequence ID" value="KAA9016464.1"/>
    <property type="molecule type" value="Genomic_DNA"/>
</dbReference>
<dbReference type="Gene3D" id="3.30.110.170">
    <property type="entry name" value="Protein of unknown function (DUF541), domain 1"/>
    <property type="match status" value="1"/>
</dbReference>
<sequence length="227" mass="25684">MHFPYRYQQIQQYSPYRNYYPYTMTIEGEGQIKVRPDQAIITLGVVTENPNAQIAQQENAAISNSVINALKQMAIDDNDIRTTIYTVNPRYDFIEGQSILRGYEVEHHFEVTVKDLESIGIVYDTAIKNGANRSGMIQFLVSQQDYFYREALQSAIQNAKEKAVGIAKTISASLNPMPIKITEQRDEPIRPFPSFSVTATVSKQEAPPIQTGAFTIDARVKIVYAYS</sequence>
<organism evidence="1 2">
    <name type="scientific">Niallia endozanthoxylica</name>
    <dbReference type="NCBI Taxonomy" id="2036016"/>
    <lineage>
        <taxon>Bacteria</taxon>
        <taxon>Bacillati</taxon>
        <taxon>Bacillota</taxon>
        <taxon>Bacilli</taxon>
        <taxon>Bacillales</taxon>
        <taxon>Bacillaceae</taxon>
        <taxon>Niallia</taxon>
    </lineage>
</organism>
<reference evidence="1 2" key="1">
    <citation type="submission" date="2019-09" db="EMBL/GenBank/DDBJ databases">
        <title>Whole genome sequences of isolates from the Mars Exploration Rovers.</title>
        <authorList>
            <person name="Seuylemezian A."/>
            <person name="Vaishampayan P."/>
        </authorList>
    </citation>
    <scope>NUCLEOTIDE SEQUENCE [LARGE SCALE GENOMIC DNA]</scope>
    <source>
        <strain evidence="1 2">MER_TA_151</strain>
    </source>
</reference>
<evidence type="ECO:0000313" key="1">
    <source>
        <dbReference type="EMBL" id="KAA9016464.1"/>
    </source>
</evidence>
<dbReference type="PANTHER" id="PTHR34387">
    <property type="entry name" value="SLR1258 PROTEIN"/>
    <property type="match status" value="1"/>
</dbReference>
<dbReference type="PANTHER" id="PTHR34387:SF1">
    <property type="entry name" value="PERIPLASMIC IMMUNOGENIC PROTEIN"/>
    <property type="match status" value="1"/>
</dbReference>
<dbReference type="InterPro" id="IPR007497">
    <property type="entry name" value="SIMPL/DUF541"/>
</dbReference>
<protein>
    <submittedName>
        <fullName evidence="1">DUF541 domain-containing protein</fullName>
    </submittedName>
</protein>
<name>A0A5J5HAJ8_9BACI</name>
<evidence type="ECO:0000313" key="2">
    <source>
        <dbReference type="Proteomes" id="UP000326671"/>
    </source>
</evidence>
<comment type="caution">
    <text evidence="1">The sequence shown here is derived from an EMBL/GenBank/DDBJ whole genome shotgun (WGS) entry which is preliminary data.</text>
</comment>
<dbReference type="RefSeq" id="WP_150442143.1">
    <property type="nucleotide sequence ID" value="NZ_VYKL01000038.1"/>
</dbReference>
<dbReference type="GO" id="GO:0006974">
    <property type="term" value="P:DNA damage response"/>
    <property type="evidence" value="ECO:0007669"/>
    <property type="project" value="TreeGrafter"/>
</dbReference>
<dbReference type="Gene3D" id="3.30.70.2970">
    <property type="entry name" value="Protein of unknown function (DUF541), domain 2"/>
    <property type="match status" value="1"/>
</dbReference>
<keyword evidence="2" id="KW-1185">Reference proteome</keyword>
<dbReference type="InterPro" id="IPR052022">
    <property type="entry name" value="26kDa_periplasmic_antigen"/>
</dbReference>
<proteinExistence type="predicted"/>
<gene>
    <name evidence="1" type="ORF">F4V44_21920</name>
</gene>
<dbReference type="Proteomes" id="UP000326671">
    <property type="component" value="Unassembled WGS sequence"/>
</dbReference>
<dbReference type="Pfam" id="PF04402">
    <property type="entry name" value="SIMPL"/>
    <property type="match status" value="1"/>
</dbReference>
<accession>A0A5J5HAJ8</accession>
<dbReference type="OrthoDB" id="9785192at2"/>
<dbReference type="AlphaFoldDB" id="A0A5J5HAJ8"/>